<keyword evidence="9" id="KW-1185">Reference proteome</keyword>
<dbReference type="InterPro" id="IPR051043">
    <property type="entry name" value="Sulfatase_Mod_Factor_Kinase"/>
</dbReference>
<dbReference type="NCBIfam" id="TIGR03440">
    <property type="entry name" value="egtB_TIGR03440"/>
    <property type="match status" value="1"/>
</dbReference>
<comment type="function">
    <text evidence="4">Catalyzes the oxidative sulfurization of hercynine (N-alpha,N-alpha,N-alpha-trimethyl-L-histidine) into hercynyl-gamma-L-glutamyl-L-cysteine sulfoxide, a step in the biosynthesis pathway of ergothioneine.</text>
</comment>
<dbReference type="Pfam" id="PF03781">
    <property type="entry name" value="FGE-sulfatase"/>
    <property type="match status" value="1"/>
</dbReference>
<dbReference type="InterPro" id="IPR017806">
    <property type="entry name" value="EgtB"/>
</dbReference>
<dbReference type="InterPro" id="IPR034660">
    <property type="entry name" value="DinB/YfiT-like"/>
</dbReference>
<dbReference type="Pfam" id="PF12867">
    <property type="entry name" value="DinB_2"/>
    <property type="match status" value="1"/>
</dbReference>
<feature type="binding site" evidence="4">
    <location>
        <begin position="81"/>
        <end position="84"/>
    </location>
    <ligand>
        <name>gamma-L-glutamyl-L-cysteine</name>
        <dbReference type="ChEBI" id="CHEBI:58173"/>
    </ligand>
</feature>
<dbReference type="PANTHER" id="PTHR23150">
    <property type="entry name" value="SULFATASE MODIFYING FACTOR 1, 2"/>
    <property type="match status" value="1"/>
</dbReference>
<dbReference type="PANTHER" id="PTHR23150:SF36">
    <property type="entry name" value="HERCYNINE OXYGENASE"/>
    <property type="match status" value="1"/>
</dbReference>
<feature type="binding site" evidence="4">
    <location>
        <position position="138"/>
    </location>
    <ligand>
        <name>Fe cation</name>
        <dbReference type="ChEBI" id="CHEBI:24875"/>
    </ligand>
</feature>
<dbReference type="InterPro" id="IPR016187">
    <property type="entry name" value="CTDL_fold"/>
</dbReference>
<organism evidence="8 9">
    <name type="scientific">Streptosporangium vulgare</name>
    <dbReference type="NCBI Taxonomy" id="46190"/>
    <lineage>
        <taxon>Bacteria</taxon>
        <taxon>Bacillati</taxon>
        <taxon>Actinomycetota</taxon>
        <taxon>Actinomycetes</taxon>
        <taxon>Streptosporangiales</taxon>
        <taxon>Streptosporangiaceae</taxon>
        <taxon>Streptosporangium</taxon>
    </lineage>
</organism>
<accession>A0ABV5TDP9</accession>
<evidence type="ECO:0000259" key="7">
    <source>
        <dbReference type="Pfam" id="PF12867"/>
    </source>
</evidence>
<evidence type="ECO:0000256" key="4">
    <source>
        <dbReference type="HAMAP-Rule" id="MF_02035"/>
    </source>
</evidence>
<comment type="pathway">
    <text evidence="3 4">Amino-acid biosynthesis; ergothioneine biosynthesis.</text>
</comment>
<dbReference type="InterPro" id="IPR032890">
    <property type="entry name" value="EgtB_Actinobacteria"/>
</dbReference>
<reference evidence="8 9" key="1">
    <citation type="submission" date="2024-09" db="EMBL/GenBank/DDBJ databases">
        <authorList>
            <person name="Sun Q."/>
            <person name="Mori K."/>
        </authorList>
    </citation>
    <scope>NUCLEOTIDE SEQUENCE [LARGE SCALE GENOMIC DNA]</scope>
    <source>
        <strain evidence="8 9">JCM 3028</strain>
    </source>
</reference>
<dbReference type="HAMAP" id="MF_02035">
    <property type="entry name" value="EgtB"/>
    <property type="match status" value="1"/>
</dbReference>
<dbReference type="EMBL" id="JBHMBS010000005">
    <property type="protein sequence ID" value="MFB9676530.1"/>
    <property type="molecule type" value="Genomic_DNA"/>
</dbReference>
<evidence type="ECO:0000256" key="5">
    <source>
        <dbReference type="SAM" id="MobiDB-lite"/>
    </source>
</evidence>
<dbReference type="InterPro" id="IPR005532">
    <property type="entry name" value="SUMF_dom"/>
</dbReference>
<dbReference type="InterPro" id="IPR024775">
    <property type="entry name" value="DinB-like"/>
</dbReference>
<dbReference type="InterPro" id="IPR042095">
    <property type="entry name" value="SUMF_sf"/>
</dbReference>
<protein>
    <recommendedName>
        <fullName evidence="4">Hercynine oxygenase</fullName>
        <ecNumber evidence="4">1.14.99.50</ecNumber>
    </recommendedName>
    <alternativeName>
        <fullName evidence="4">Gamma-glutamyl hercynylcysteine S-oxide synthase</fullName>
    </alternativeName>
</protein>
<comment type="cofactor">
    <cofactor evidence="4">
        <name>Fe(2+)</name>
        <dbReference type="ChEBI" id="CHEBI:29033"/>
    </cofactor>
</comment>
<feature type="binding site" evidence="4">
    <location>
        <position position="47"/>
    </location>
    <ligand>
        <name>Fe cation</name>
        <dbReference type="ChEBI" id="CHEBI:24875"/>
    </ligand>
</feature>
<comment type="similarity">
    <text evidence="4">Belongs to the EgtB family.</text>
</comment>
<keyword evidence="1 4" id="KW-0560">Oxidoreductase</keyword>
<evidence type="ECO:0000313" key="9">
    <source>
        <dbReference type="Proteomes" id="UP001589610"/>
    </source>
</evidence>
<feature type="binding site" evidence="4">
    <location>
        <position position="134"/>
    </location>
    <ligand>
        <name>Fe cation</name>
        <dbReference type="ChEBI" id="CHEBI:24875"/>
    </ligand>
</feature>
<dbReference type="RefSeq" id="WP_386156657.1">
    <property type="nucleotide sequence ID" value="NZ_JBHMBS010000005.1"/>
</dbReference>
<gene>
    <name evidence="4 8" type="primary">egtB</name>
    <name evidence="8" type="ORF">ACFFRH_13625</name>
</gene>
<dbReference type="EC" id="1.14.99.50" evidence="4"/>
<dbReference type="Proteomes" id="UP001589610">
    <property type="component" value="Unassembled WGS sequence"/>
</dbReference>
<comment type="catalytic activity">
    <reaction evidence="4">
        <text>gamma-L-glutamyl-L-cysteine + hercynine + O2 = gamma-L-glutamyl-hercynylcysteine S-oxide + H2O</text>
        <dbReference type="Rhea" id="RHEA:42672"/>
        <dbReference type="ChEBI" id="CHEBI:15377"/>
        <dbReference type="ChEBI" id="CHEBI:15379"/>
        <dbReference type="ChEBI" id="CHEBI:15781"/>
        <dbReference type="ChEBI" id="CHEBI:58173"/>
        <dbReference type="ChEBI" id="CHEBI:82703"/>
        <dbReference type="EC" id="1.14.99.50"/>
    </reaction>
</comment>
<evidence type="ECO:0000259" key="6">
    <source>
        <dbReference type="Pfam" id="PF03781"/>
    </source>
</evidence>
<dbReference type="SUPFAM" id="SSF56436">
    <property type="entry name" value="C-type lectin-like"/>
    <property type="match status" value="1"/>
</dbReference>
<keyword evidence="2 4" id="KW-0408">Iron</keyword>
<keyword evidence="4" id="KW-0503">Monooxygenase</keyword>
<feature type="compositionally biased region" description="Basic and acidic residues" evidence="5">
    <location>
        <begin position="442"/>
        <end position="459"/>
    </location>
</feature>
<dbReference type="SUPFAM" id="SSF109854">
    <property type="entry name" value="DinB/YfiT-like putative metalloenzymes"/>
    <property type="match status" value="1"/>
</dbReference>
<dbReference type="Gene3D" id="3.90.1580.10">
    <property type="entry name" value="paralog of FGE (formylglycine-generating enzyme)"/>
    <property type="match status" value="1"/>
</dbReference>
<evidence type="ECO:0000256" key="2">
    <source>
        <dbReference type="ARBA" id="ARBA00023004"/>
    </source>
</evidence>
<sequence length="459" mass="51879">MSDFKERIAAELTAARDRSTAYTDAEDDLLVTQHSPLMSPLVWDLAHVGNYEELWVLRQVGGITPLRPEIDELYDAFKHPRADRPSLPILGPVEARRYIEGVRGRVLDVLDTVDLHDPDPLRRQGFVFGLVIQHEHQHDETMLATLQLSGRPGLVRDGDLPPGGSGRAPGADEVFVPAGPFMMGTDTHPWAYDNERPAHRLDLPGYWIDRLPVGNRAYADFIEDGGYDDPRWWAPDGLRWLRRTRAFAPLFWTRDGDTWWRTRFGRTEPVPMDEPVQHVCWYEADAYARWAGRRLPTEAEWEKACGWDAEAGRSRTYPWGDDTPGPGTANLGHRAARPAPLGAFPAGASPCGAEQMIGDVWEWTGSWFLPHPGFHSFPYREYSEVFFGSQYRVLRGGSWASDPAVVRTTFRNWDRPARRQIFSGFRCARSASPEQSPVSAKHSTERPAERSSGRPAERG</sequence>
<feature type="domain" description="Sulfatase-modifying factor enzyme-like" evidence="6">
    <location>
        <begin position="171"/>
        <end position="429"/>
    </location>
</feature>
<feature type="region of interest" description="Disordered" evidence="5">
    <location>
        <begin position="426"/>
        <end position="459"/>
    </location>
</feature>
<proteinExistence type="inferred from homology"/>
<comment type="caution">
    <text evidence="8">The sequence shown here is derived from an EMBL/GenBank/DDBJ whole genome shotgun (WGS) entry which is preliminary data.</text>
</comment>
<feature type="binding site" evidence="4">
    <location>
        <position position="414"/>
    </location>
    <ligand>
        <name>gamma-L-glutamyl-L-cysteine</name>
        <dbReference type="ChEBI" id="CHEBI:58173"/>
    </ligand>
</feature>
<feature type="domain" description="DinB-like" evidence="7">
    <location>
        <begin position="12"/>
        <end position="142"/>
    </location>
</feature>
<keyword evidence="4" id="KW-0479">Metal-binding</keyword>
<evidence type="ECO:0000256" key="3">
    <source>
        <dbReference type="ARBA" id="ARBA00037882"/>
    </source>
</evidence>
<feature type="binding site" evidence="4">
    <location>
        <position position="418"/>
    </location>
    <ligand>
        <name>gamma-L-glutamyl-L-cysteine</name>
        <dbReference type="ChEBI" id="CHEBI:58173"/>
    </ligand>
</feature>
<evidence type="ECO:0000256" key="1">
    <source>
        <dbReference type="ARBA" id="ARBA00023002"/>
    </source>
</evidence>
<evidence type="ECO:0000313" key="8">
    <source>
        <dbReference type="EMBL" id="MFB9676530.1"/>
    </source>
</evidence>
<name>A0ABV5TDP9_9ACTN</name>